<evidence type="ECO:0000313" key="7">
    <source>
        <dbReference type="Proteomes" id="UP000281553"/>
    </source>
</evidence>
<evidence type="ECO:0000256" key="4">
    <source>
        <dbReference type="SAM" id="MobiDB-lite"/>
    </source>
</evidence>
<evidence type="ECO:0000256" key="2">
    <source>
        <dbReference type="ARBA" id="ARBA00022801"/>
    </source>
</evidence>
<sequence length="126" mass="13549">MCLYLRISPPGFQFKKLLNKELNQILDGDKISSQISDYICSTFLDQDESEQTAPTPADKNNSNSLSKSVEENSVQSTITADKLRRVVPASVLVRVGSSTGGTANATGPTENSQKTVVVLGARPFSV</sequence>
<dbReference type="GO" id="GO:0004115">
    <property type="term" value="F:3',5'-cyclic-AMP phosphodiesterase activity"/>
    <property type="evidence" value="ECO:0007669"/>
    <property type="project" value="UniProtKB-EC"/>
</dbReference>
<proteinExistence type="predicted"/>
<gene>
    <name evidence="6" type="ORF">DILT_LOCUS7652</name>
</gene>
<keyword evidence="2" id="KW-0378">Hydrolase</keyword>
<evidence type="ECO:0000313" key="6">
    <source>
        <dbReference type="EMBL" id="VDN11821.1"/>
    </source>
</evidence>
<evidence type="ECO:0000256" key="1">
    <source>
        <dbReference type="ARBA" id="ARBA00012276"/>
    </source>
</evidence>
<dbReference type="EC" id="3.1.4.53" evidence="1"/>
<keyword evidence="7" id="KW-1185">Reference proteome</keyword>
<evidence type="ECO:0000256" key="3">
    <source>
        <dbReference type="ARBA" id="ARBA00023149"/>
    </source>
</evidence>
<dbReference type="Proteomes" id="UP000281553">
    <property type="component" value="Unassembled WGS sequence"/>
</dbReference>
<dbReference type="Pfam" id="PF18100">
    <property type="entry name" value="PDE4_UCR"/>
    <property type="match status" value="1"/>
</dbReference>
<feature type="region of interest" description="Disordered" evidence="4">
    <location>
        <begin position="46"/>
        <end position="76"/>
    </location>
</feature>
<keyword evidence="3" id="KW-0114">cAMP</keyword>
<feature type="compositionally biased region" description="Polar residues" evidence="4">
    <location>
        <begin position="51"/>
        <end position="76"/>
    </location>
</feature>
<name>A0A3P7M0E7_DIBLA</name>
<organism evidence="6 7">
    <name type="scientific">Dibothriocephalus latus</name>
    <name type="common">Fish tapeworm</name>
    <name type="synonym">Diphyllobothrium latum</name>
    <dbReference type="NCBI Taxonomy" id="60516"/>
    <lineage>
        <taxon>Eukaryota</taxon>
        <taxon>Metazoa</taxon>
        <taxon>Spiralia</taxon>
        <taxon>Lophotrochozoa</taxon>
        <taxon>Platyhelminthes</taxon>
        <taxon>Cestoda</taxon>
        <taxon>Eucestoda</taxon>
        <taxon>Diphyllobothriidea</taxon>
        <taxon>Diphyllobothriidae</taxon>
        <taxon>Dibothriocephalus</taxon>
    </lineage>
</organism>
<accession>A0A3P7M0E7</accession>
<reference evidence="6 7" key="1">
    <citation type="submission" date="2018-11" db="EMBL/GenBank/DDBJ databases">
        <authorList>
            <consortium name="Pathogen Informatics"/>
        </authorList>
    </citation>
    <scope>NUCLEOTIDE SEQUENCE [LARGE SCALE GENOMIC DNA]</scope>
</reference>
<protein>
    <recommendedName>
        <fullName evidence="1">3',5'-cyclic-AMP phosphodiesterase</fullName>
        <ecNumber evidence="1">3.1.4.53</ecNumber>
    </recommendedName>
</protein>
<feature type="non-terminal residue" evidence="6">
    <location>
        <position position="126"/>
    </location>
</feature>
<dbReference type="InterPro" id="IPR040844">
    <property type="entry name" value="PDE4_UCR"/>
</dbReference>
<dbReference type="OrthoDB" id="189220at2759"/>
<dbReference type="EMBL" id="UYRU01052341">
    <property type="protein sequence ID" value="VDN11821.1"/>
    <property type="molecule type" value="Genomic_DNA"/>
</dbReference>
<evidence type="ECO:0000259" key="5">
    <source>
        <dbReference type="Pfam" id="PF18100"/>
    </source>
</evidence>
<feature type="domain" description="Phosphodiesterase 4 upstream conserved regions (UCR)" evidence="5">
    <location>
        <begin position="13"/>
        <end position="45"/>
    </location>
</feature>
<dbReference type="AlphaFoldDB" id="A0A3P7M0E7"/>